<comment type="caution">
    <text evidence="2">The sequence shown here is derived from an EMBL/GenBank/DDBJ whole genome shotgun (WGS) entry which is preliminary data.</text>
</comment>
<dbReference type="EMBL" id="QHKS01000004">
    <property type="protein sequence ID" value="RDK03444.1"/>
    <property type="molecule type" value="Genomic_DNA"/>
</dbReference>
<dbReference type="PANTHER" id="PTHR30097">
    <property type="entry name" value="CATION EFFLUX SYSTEM PROTEIN CUSB"/>
    <property type="match status" value="1"/>
</dbReference>
<dbReference type="RefSeq" id="WP_115100206.1">
    <property type="nucleotide sequence ID" value="NZ_QHKS01000004.1"/>
</dbReference>
<evidence type="ECO:0000313" key="2">
    <source>
        <dbReference type="EMBL" id="RDK03444.1"/>
    </source>
</evidence>
<dbReference type="PROSITE" id="PS00430">
    <property type="entry name" value="TONB_DEPENDENT_REC_1"/>
    <property type="match status" value="1"/>
</dbReference>
<dbReference type="OrthoDB" id="7059230at2"/>
<name>A0A370NCY4_9BURK</name>
<dbReference type="Proteomes" id="UP000254875">
    <property type="component" value="Unassembled WGS sequence"/>
</dbReference>
<dbReference type="AlphaFoldDB" id="A0A370NCY4"/>
<dbReference type="InterPro" id="IPR010916">
    <property type="entry name" value="TonB_box_CS"/>
</dbReference>
<dbReference type="GO" id="GO:0030313">
    <property type="term" value="C:cell envelope"/>
    <property type="evidence" value="ECO:0007669"/>
    <property type="project" value="TreeGrafter"/>
</dbReference>
<sequence length="354" mass="37558">MKRTLVILSVVSVLLAAGASWFIYQTLVGSQPRPGAPAQAATQPSVQTVNGETVVVVATDVQRASHIDVAPLAVAAIQPENTAYATVVDLQPLFDLRNRLAAARADYDTLRAQAGNSHAQYERSRVLFEDDRNVSQKSLQDARAAMQGDQAKLQSAEAAQSGLDATMRQQFGDALASAAMAPASDLFQRLLAGRAVVLRVTLPAGYSGAPPERIKVDAPDGQPVAAQKLSASPQGDPAVQGNPYFYAAGRALPVGMHTAAHVPASNRNVSALVIPEPAVIWYGGQLWVYVRTAPDRFTRRYVPDAASSDQGFVVTDGFHAGDEVVMHGAQLLLSQELRPQGIATACKDPPECDD</sequence>
<evidence type="ECO:0000256" key="1">
    <source>
        <dbReference type="ARBA" id="ARBA00022448"/>
    </source>
</evidence>
<dbReference type="GO" id="GO:0060003">
    <property type="term" value="P:copper ion export"/>
    <property type="evidence" value="ECO:0007669"/>
    <property type="project" value="TreeGrafter"/>
</dbReference>
<protein>
    <submittedName>
        <fullName evidence="2">Metal transporter</fullName>
    </submittedName>
</protein>
<gene>
    <name evidence="2" type="ORF">DLM46_07935</name>
</gene>
<proteinExistence type="predicted"/>
<dbReference type="GO" id="GO:0015679">
    <property type="term" value="P:plasma membrane copper ion transport"/>
    <property type="evidence" value="ECO:0007669"/>
    <property type="project" value="TreeGrafter"/>
</dbReference>
<keyword evidence="1" id="KW-0813">Transport</keyword>
<dbReference type="PANTHER" id="PTHR30097:SF4">
    <property type="entry name" value="SLR6042 PROTEIN"/>
    <property type="match status" value="1"/>
</dbReference>
<accession>A0A370NCY4</accession>
<reference evidence="3" key="1">
    <citation type="submission" date="2018-05" db="EMBL/GenBank/DDBJ databases">
        <authorList>
            <person name="Feng T."/>
        </authorList>
    </citation>
    <scope>NUCLEOTIDE SEQUENCE [LARGE SCALE GENOMIC DNA]</scope>
    <source>
        <strain evidence="3">S27</strain>
    </source>
</reference>
<evidence type="ECO:0000313" key="3">
    <source>
        <dbReference type="Proteomes" id="UP000254875"/>
    </source>
</evidence>
<dbReference type="InterPro" id="IPR051909">
    <property type="entry name" value="MFP_Cation_Efflux"/>
</dbReference>
<organism evidence="2 3">
    <name type="scientific">Paraburkholderia lacunae</name>
    <dbReference type="NCBI Taxonomy" id="2211104"/>
    <lineage>
        <taxon>Bacteria</taxon>
        <taxon>Pseudomonadati</taxon>
        <taxon>Pseudomonadota</taxon>
        <taxon>Betaproteobacteria</taxon>
        <taxon>Burkholderiales</taxon>
        <taxon>Burkholderiaceae</taxon>
        <taxon>Paraburkholderia</taxon>
    </lineage>
</organism>
<dbReference type="Gene3D" id="2.40.420.20">
    <property type="match status" value="1"/>
</dbReference>
<keyword evidence="3" id="KW-1185">Reference proteome</keyword>